<accession>A0A7M2Y5G1</accession>
<evidence type="ECO:0000313" key="1">
    <source>
        <dbReference type="EMBL" id="QOW09089.1"/>
    </source>
</evidence>
<dbReference type="Proteomes" id="UP000594195">
    <property type="component" value="Chromosome"/>
</dbReference>
<name>A0A7M2Y5G1_9FLAO</name>
<dbReference type="AlphaFoldDB" id="A0A7M2Y5G1"/>
<proteinExistence type="predicted"/>
<evidence type="ECO:0008006" key="3">
    <source>
        <dbReference type="Google" id="ProtNLM"/>
    </source>
</evidence>
<dbReference type="KEGG" id="kfa:Q73A0000_01355"/>
<evidence type="ECO:0000313" key="2">
    <source>
        <dbReference type="Proteomes" id="UP000594195"/>
    </source>
</evidence>
<gene>
    <name evidence="1" type="ORF">Q73A0000_01355</name>
</gene>
<dbReference type="EMBL" id="CP040442">
    <property type="protein sequence ID" value="QOW09089.1"/>
    <property type="molecule type" value="Genomic_DNA"/>
</dbReference>
<organism evidence="1 2">
    <name type="scientific">Kaistella flava</name>
    <name type="common">ex Peng et al. 2021</name>
    <dbReference type="NCBI Taxonomy" id="2038776"/>
    <lineage>
        <taxon>Bacteria</taxon>
        <taxon>Pseudomonadati</taxon>
        <taxon>Bacteroidota</taxon>
        <taxon>Flavobacteriia</taxon>
        <taxon>Flavobacteriales</taxon>
        <taxon>Weeksellaceae</taxon>
        <taxon>Chryseobacterium group</taxon>
        <taxon>Kaistella</taxon>
    </lineage>
</organism>
<sequence>MMTIRQSETFSYKVNSELAILKAANAIEKILGITKDDLRSRSRVQDLVTARILFTSMAFGMGARNKDIAAFLERNKASIVYFLNQNYDRTNFDKDYISIKQKINIKKYNDMANSLIEDIAAAAAKQSSEQTVIELLTVLKEMGIIKGDPKLTDGIQDYIDSKKNRAKDLGGKELDVFSLTGNKAEDFSPEKQFNK</sequence>
<dbReference type="RefSeq" id="WP_193812300.1">
    <property type="nucleotide sequence ID" value="NZ_CP040442.1"/>
</dbReference>
<keyword evidence="2" id="KW-1185">Reference proteome</keyword>
<reference evidence="1 2" key="1">
    <citation type="submission" date="2019-05" db="EMBL/GenBank/DDBJ databases">
        <title>Chryseobacterium sp. isolated from King George Island, maritime Antarctica.</title>
        <authorList>
            <person name="Peng X."/>
        </authorList>
    </citation>
    <scope>NUCLEOTIDE SEQUENCE [LARGE SCALE GENOMIC DNA]</scope>
    <source>
        <strain evidence="1 2">7-3A</strain>
    </source>
</reference>
<protein>
    <recommendedName>
        <fullName evidence="3">Chromosomal replication initiator DnaA C-terminal domain-containing protein</fullName>
    </recommendedName>
</protein>